<feature type="region of interest" description="Disordered" evidence="4">
    <location>
        <begin position="27"/>
        <end position="60"/>
    </location>
</feature>
<evidence type="ECO:0000313" key="8">
    <source>
        <dbReference type="Proteomes" id="UP000650466"/>
    </source>
</evidence>
<dbReference type="InterPro" id="IPR028082">
    <property type="entry name" value="Peripla_BP_I"/>
</dbReference>
<dbReference type="PROSITE" id="PS51257">
    <property type="entry name" value="PROKAR_LIPOPROTEIN"/>
    <property type="match status" value="1"/>
</dbReference>
<evidence type="ECO:0000256" key="3">
    <source>
        <dbReference type="ARBA" id="ARBA00022729"/>
    </source>
</evidence>
<evidence type="ECO:0000256" key="4">
    <source>
        <dbReference type="SAM" id="MobiDB-lite"/>
    </source>
</evidence>
<feature type="signal peptide" evidence="5">
    <location>
        <begin position="1"/>
        <end position="23"/>
    </location>
</feature>
<evidence type="ECO:0000259" key="6">
    <source>
        <dbReference type="Pfam" id="PF13407"/>
    </source>
</evidence>
<keyword evidence="8" id="KW-1185">Reference proteome</keyword>
<feature type="domain" description="Periplasmic binding protein" evidence="6">
    <location>
        <begin position="65"/>
        <end position="322"/>
    </location>
</feature>
<proteinExistence type="inferred from homology"/>
<evidence type="ECO:0000313" key="7">
    <source>
        <dbReference type="EMBL" id="MBD0378878.1"/>
    </source>
</evidence>
<feature type="chain" id="PRO_5039358414" evidence="5">
    <location>
        <begin position="24"/>
        <end position="350"/>
    </location>
</feature>
<dbReference type="Gene3D" id="3.40.50.2300">
    <property type="match status" value="2"/>
</dbReference>
<feature type="compositionally biased region" description="Basic and acidic residues" evidence="4">
    <location>
        <begin position="48"/>
        <end position="59"/>
    </location>
</feature>
<dbReference type="Pfam" id="PF13407">
    <property type="entry name" value="Peripla_BP_4"/>
    <property type="match status" value="1"/>
</dbReference>
<dbReference type="AlphaFoldDB" id="A0A926KMA2"/>
<evidence type="ECO:0000256" key="5">
    <source>
        <dbReference type="SAM" id="SignalP"/>
    </source>
</evidence>
<dbReference type="RefSeq" id="WP_188172685.1">
    <property type="nucleotide sequence ID" value="NZ_JACVVD010000001.1"/>
</dbReference>
<comment type="caution">
    <text evidence="7">The sequence shown here is derived from an EMBL/GenBank/DDBJ whole genome shotgun (WGS) entry which is preliminary data.</text>
</comment>
<reference evidence="7" key="1">
    <citation type="submission" date="2020-09" db="EMBL/GenBank/DDBJ databases">
        <title>Draft Genome Sequence of Paenibacillus sp. WST5.</title>
        <authorList>
            <person name="Bao Z."/>
        </authorList>
    </citation>
    <scope>NUCLEOTIDE SEQUENCE</scope>
    <source>
        <strain evidence="7">WST5</strain>
    </source>
</reference>
<gene>
    <name evidence="7" type="ORF">ICC18_01925</name>
</gene>
<comment type="similarity">
    <text evidence="2">Belongs to the bacterial solute-binding protein 2 family.</text>
</comment>
<dbReference type="EMBL" id="JACVVD010000001">
    <property type="protein sequence ID" value="MBD0378878.1"/>
    <property type="molecule type" value="Genomic_DNA"/>
</dbReference>
<dbReference type="PANTHER" id="PTHR46847:SF3">
    <property type="entry name" value="GALACTOFURANOSE-BINDING PROTEIN YTFQ"/>
    <property type="match status" value="1"/>
</dbReference>
<dbReference type="SUPFAM" id="SSF53822">
    <property type="entry name" value="Periplasmic binding protein-like I"/>
    <property type="match status" value="1"/>
</dbReference>
<protein>
    <submittedName>
        <fullName evidence="7">Substrate-binding domain-containing protein</fullName>
    </submittedName>
</protein>
<dbReference type="GO" id="GO:0030246">
    <property type="term" value="F:carbohydrate binding"/>
    <property type="evidence" value="ECO:0007669"/>
    <property type="project" value="UniProtKB-ARBA"/>
</dbReference>
<keyword evidence="3 5" id="KW-0732">Signal</keyword>
<sequence>MIKNKFFSSFVLVLLLISLSACGNGSTGSGSSKDAQPAAASPAATTAVKEEKKPEEPKKKTNFLIGMSQANLGEPWRVAMNDQIAAAASKHPELKVVFADAAQDNSKQIADVENFIQQKIDLLIISPNEAKPLTAVVKKAYDSGIPVIVLDRKVEGDAYTQYIGGDNKLIGKKAGEFVAKLLGDKGGNVVEVKGLEGATPQKERHDGFMEGIKSNPNVKIIVSQNADWLRDKAITVMESILQANKKIDVVYGHNDPAAEGAYIAAKNAKREGEMKFIGIDALPTLDGGIKAVIEGRLSATYVYPTGGKEAIDNAIKILKNGEKVEKSITLDTVEVTKNNAADVYKQFGGK</sequence>
<dbReference type="PANTHER" id="PTHR46847">
    <property type="entry name" value="D-ALLOSE-BINDING PERIPLASMIC PROTEIN-RELATED"/>
    <property type="match status" value="1"/>
</dbReference>
<comment type="subcellular location">
    <subcellularLocation>
        <location evidence="1">Cell envelope</location>
    </subcellularLocation>
</comment>
<dbReference type="InterPro" id="IPR025997">
    <property type="entry name" value="SBP_2_dom"/>
</dbReference>
<evidence type="ECO:0000256" key="2">
    <source>
        <dbReference type="ARBA" id="ARBA00007639"/>
    </source>
</evidence>
<dbReference type="Proteomes" id="UP000650466">
    <property type="component" value="Unassembled WGS sequence"/>
</dbReference>
<name>A0A926KMA2_9BACL</name>
<feature type="compositionally biased region" description="Low complexity" evidence="4">
    <location>
        <begin position="35"/>
        <end position="47"/>
    </location>
</feature>
<dbReference type="CDD" id="cd06308">
    <property type="entry name" value="PBP1_sensor_kinase-like"/>
    <property type="match status" value="1"/>
</dbReference>
<evidence type="ECO:0000256" key="1">
    <source>
        <dbReference type="ARBA" id="ARBA00004196"/>
    </source>
</evidence>
<organism evidence="7 8">
    <name type="scientific">Paenibacillus sedimenti</name>
    <dbReference type="NCBI Taxonomy" id="2770274"/>
    <lineage>
        <taxon>Bacteria</taxon>
        <taxon>Bacillati</taxon>
        <taxon>Bacillota</taxon>
        <taxon>Bacilli</taxon>
        <taxon>Bacillales</taxon>
        <taxon>Paenibacillaceae</taxon>
        <taxon>Paenibacillus</taxon>
    </lineage>
</organism>
<dbReference type="GO" id="GO:0030313">
    <property type="term" value="C:cell envelope"/>
    <property type="evidence" value="ECO:0007669"/>
    <property type="project" value="UniProtKB-SubCell"/>
</dbReference>
<accession>A0A926KMA2</accession>